<comment type="caution">
    <text evidence="11">The sequence shown here is derived from an EMBL/GenBank/DDBJ whole genome shotgun (WGS) entry which is preliminary data.</text>
</comment>
<dbReference type="GO" id="GO:0005886">
    <property type="term" value="C:plasma membrane"/>
    <property type="evidence" value="ECO:0007669"/>
    <property type="project" value="UniProtKB-SubCell"/>
</dbReference>
<evidence type="ECO:0000256" key="2">
    <source>
        <dbReference type="ARBA" id="ARBA00007783"/>
    </source>
</evidence>
<dbReference type="PROSITE" id="PS51012">
    <property type="entry name" value="ABC_TM2"/>
    <property type="match status" value="1"/>
</dbReference>
<dbReference type="GO" id="GO:0140359">
    <property type="term" value="F:ABC-type transporter activity"/>
    <property type="evidence" value="ECO:0007669"/>
    <property type="project" value="InterPro"/>
</dbReference>
<evidence type="ECO:0000256" key="8">
    <source>
        <dbReference type="ARBA" id="ARBA00023136"/>
    </source>
</evidence>
<evidence type="ECO:0000313" key="11">
    <source>
        <dbReference type="EMBL" id="PKY67021.1"/>
    </source>
</evidence>
<dbReference type="RefSeq" id="WP_006681342.1">
    <property type="nucleotide sequence ID" value="NZ_CP048928.1"/>
</dbReference>
<evidence type="ECO:0000256" key="4">
    <source>
        <dbReference type="ARBA" id="ARBA00022475"/>
    </source>
</evidence>
<feature type="transmembrane region" description="Helical" evidence="9">
    <location>
        <begin position="96"/>
        <end position="119"/>
    </location>
</feature>
<sequence length="305" mass="34062">MTPETLDKIVADREARLVQEPLKELGDKTGIIKGTRTAVRDLWRRRELFGYLVRRELKAKYKDSTFGFAWSLVKPLAQLLIYFIVIGHFLGAARGIPQFAIFVFSGLTAWTLFADIINGGTGSIVANSGLVKKVYLPREVFPLSVAGNALVNFLTQFIILLIAVVCTFQFPHLHLLVFFPLALLLLIVYGLAGGLFLSAINVYLRDVQHLIEVITFLGFWASPIVYSYSFVANTVSGWILELYLANPITLAILGFQRTMWAAGVDAPYPTHMILRMTIALIVGILLLFGAHRVFVRLEGNFAQEL</sequence>
<proteinExistence type="inferred from homology"/>
<dbReference type="Proteomes" id="UP000234545">
    <property type="component" value="Unassembled WGS sequence"/>
</dbReference>
<evidence type="ECO:0000256" key="5">
    <source>
        <dbReference type="ARBA" id="ARBA00022519"/>
    </source>
</evidence>
<keyword evidence="8 9" id="KW-0472">Membrane</keyword>
<gene>
    <name evidence="11" type="ORF">CYJ25_01930</name>
</gene>
<name>A0A2I1I7F0_9ACTO</name>
<keyword evidence="3 9" id="KW-0813">Transport</keyword>
<feature type="transmembrane region" description="Helical" evidence="9">
    <location>
        <begin position="276"/>
        <end position="295"/>
    </location>
</feature>
<reference evidence="11 12" key="1">
    <citation type="submission" date="2017-12" db="EMBL/GenBank/DDBJ databases">
        <title>Phylogenetic diversity of female urinary microbiome.</title>
        <authorList>
            <person name="Thomas-White K."/>
            <person name="Wolfe A.J."/>
        </authorList>
    </citation>
    <scope>NUCLEOTIDE SEQUENCE [LARGE SCALE GENOMIC DNA]</scope>
    <source>
        <strain evidence="11 12">UMB0250</strain>
    </source>
</reference>
<feature type="domain" description="ABC transmembrane type-2" evidence="10">
    <location>
        <begin position="66"/>
        <end position="297"/>
    </location>
</feature>
<dbReference type="EMBL" id="PKKJ01000001">
    <property type="protein sequence ID" value="PKY67021.1"/>
    <property type="molecule type" value="Genomic_DNA"/>
</dbReference>
<evidence type="ECO:0000256" key="3">
    <source>
        <dbReference type="ARBA" id="ARBA00022448"/>
    </source>
</evidence>
<dbReference type="Pfam" id="PF01061">
    <property type="entry name" value="ABC2_membrane"/>
    <property type="match status" value="1"/>
</dbReference>
<dbReference type="AlphaFoldDB" id="A0A2I1I7F0"/>
<organism evidence="11 12">
    <name type="scientific">Schaalia turicensis</name>
    <dbReference type="NCBI Taxonomy" id="131111"/>
    <lineage>
        <taxon>Bacteria</taxon>
        <taxon>Bacillati</taxon>
        <taxon>Actinomycetota</taxon>
        <taxon>Actinomycetes</taxon>
        <taxon>Actinomycetales</taxon>
        <taxon>Actinomycetaceae</taxon>
        <taxon>Schaalia</taxon>
    </lineage>
</organism>
<dbReference type="PANTHER" id="PTHR30413:SF8">
    <property type="entry name" value="TRANSPORT PERMEASE PROTEIN"/>
    <property type="match status" value="1"/>
</dbReference>
<accession>A0A2I1I7F0</accession>
<keyword evidence="4 9" id="KW-1003">Cell membrane</keyword>
<protein>
    <recommendedName>
        <fullName evidence="9">Transport permease protein</fullName>
    </recommendedName>
</protein>
<dbReference type="InterPro" id="IPR013525">
    <property type="entry name" value="ABC2_TM"/>
</dbReference>
<comment type="similarity">
    <text evidence="2 9">Belongs to the ABC-2 integral membrane protein family.</text>
</comment>
<feature type="transmembrane region" description="Helical" evidence="9">
    <location>
        <begin position="68"/>
        <end position="90"/>
    </location>
</feature>
<dbReference type="InterPro" id="IPR047817">
    <property type="entry name" value="ABC2_TM_bact-type"/>
</dbReference>
<keyword evidence="5" id="KW-0997">Cell inner membrane</keyword>
<comment type="subcellular location">
    <subcellularLocation>
        <location evidence="1">Cell inner membrane</location>
        <topology evidence="1">Multi-pass membrane protein</topology>
    </subcellularLocation>
    <subcellularLocation>
        <location evidence="9">Cell membrane</location>
        <topology evidence="9">Multi-pass membrane protein</topology>
    </subcellularLocation>
</comment>
<evidence type="ECO:0000259" key="10">
    <source>
        <dbReference type="PROSITE" id="PS51012"/>
    </source>
</evidence>
<evidence type="ECO:0000313" key="12">
    <source>
        <dbReference type="Proteomes" id="UP000234545"/>
    </source>
</evidence>
<feature type="transmembrane region" description="Helical" evidence="9">
    <location>
        <begin position="176"/>
        <end position="197"/>
    </location>
</feature>
<evidence type="ECO:0000256" key="9">
    <source>
        <dbReference type="RuleBase" id="RU361157"/>
    </source>
</evidence>
<evidence type="ECO:0000256" key="7">
    <source>
        <dbReference type="ARBA" id="ARBA00022989"/>
    </source>
</evidence>
<dbReference type="GO" id="GO:0015920">
    <property type="term" value="P:lipopolysaccharide transport"/>
    <property type="evidence" value="ECO:0007669"/>
    <property type="project" value="TreeGrafter"/>
</dbReference>
<dbReference type="PANTHER" id="PTHR30413">
    <property type="entry name" value="INNER MEMBRANE TRANSPORT PERMEASE"/>
    <property type="match status" value="1"/>
</dbReference>
<feature type="transmembrane region" description="Helical" evidence="9">
    <location>
        <begin position="209"/>
        <end position="229"/>
    </location>
</feature>
<evidence type="ECO:0000256" key="6">
    <source>
        <dbReference type="ARBA" id="ARBA00022692"/>
    </source>
</evidence>
<feature type="transmembrane region" description="Helical" evidence="9">
    <location>
        <begin position="140"/>
        <end position="170"/>
    </location>
</feature>
<keyword evidence="6 9" id="KW-0812">Transmembrane</keyword>
<keyword evidence="7 9" id="KW-1133">Transmembrane helix</keyword>
<dbReference type="OrthoDB" id="9789409at2"/>
<evidence type="ECO:0000256" key="1">
    <source>
        <dbReference type="ARBA" id="ARBA00004429"/>
    </source>
</evidence>